<dbReference type="Proteomes" id="UP001066276">
    <property type="component" value="Chromosome 8"/>
</dbReference>
<evidence type="ECO:0000313" key="3">
    <source>
        <dbReference type="Proteomes" id="UP001066276"/>
    </source>
</evidence>
<evidence type="ECO:0000313" key="2">
    <source>
        <dbReference type="EMBL" id="KAJ1112684.1"/>
    </source>
</evidence>
<sequence>MQCPGIGPDWSGRRGPRGAQDGSHDQHGRDSSPYRGHRSLRPHAPAELWREHAGCDGGLWSTWAGEGPSGDCSARRAGMSLTLPSSVSEWRRTAGSGI</sequence>
<proteinExistence type="predicted"/>
<dbReference type="EMBL" id="JANPWB010000012">
    <property type="protein sequence ID" value="KAJ1112684.1"/>
    <property type="molecule type" value="Genomic_DNA"/>
</dbReference>
<organism evidence="2 3">
    <name type="scientific">Pleurodeles waltl</name>
    <name type="common">Iberian ribbed newt</name>
    <dbReference type="NCBI Taxonomy" id="8319"/>
    <lineage>
        <taxon>Eukaryota</taxon>
        <taxon>Metazoa</taxon>
        <taxon>Chordata</taxon>
        <taxon>Craniata</taxon>
        <taxon>Vertebrata</taxon>
        <taxon>Euteleostomi</taxon>
        <taxon>Amphibia</taxon>
        <taxon>Batrachia</taxon>
        <taxon>Caudata</taxon>
        <taxon>Salamandroidea</taxon>
        <taxon>Salamandridae</taxon>
        <taxon>Pleurodelinae</taxon>
        <taxon>Pleurodeles</taxon>
    </lineage>
</organism>
<comment type="caution">
    <text evidence="2">The sequence shown here is derived from an EMBL/GenBank/DDBJ whole genome shotgun (WGS) entry which is preliminary data.</text>
</comment>
<keyword evidence="3" id="KW-1185">Reference proteome</keyword>
<feature type="region of interest" description="Disordered" evidence="1">
    <location>
        <begin position="1"/>
        <end position="43"/>
    </location>
</feature>
<protein>
    <submittedName>
        <fullName evidence="2">Uncharacterized protein</fullName>
    </submittedName>
</protein>
<feature type="compositionally biased region" description="Basic and acidic residues" evidence="1">
    <location>
        <begin position="22"/>
        <end position="32"/>
    </location>
</feature>
<reference evidence="2" key="1">
    <citation type="journal article" date="2022" name="bioRxiv">
        <title>Sequencing and chromosome-scale assembly of the giantPleurodeles waltlgenome.</title>
        <authorList>
            <person name="Brown T."/>
            <person name="Elewa A."/>
            <person name="Iarovenko S."/>
            <person name="Subramanian E."/>
            <person name="Araus A.J."/>
            <person name="Petzold A."/>
            <person name="Susuki M."/>
            <person name="Suzuki K.-i.T."/>
            <person name="Hayashi T."/>
            <person name="Toyoda A."/>
            <person name="Oliveira C."/>
            <person name="Osipova E."/>
            <person name="Leigh N.D."/>
            <person name="Simon A."/>
            <person name="Yun M.H."/>
        </authorList>
    </citation>
    <scope>NUCLEOTIDE SEQUENCE</scope>
    <source>
        <strain evidence="2">20211129_DDA</strain>
        <tissue evidence="2">Liver</tissue>
    </source>
</reference>
<name>A0AAV7NDE3_PLEWA</name>
<gene>
    <name evidence="2" type="ORF">NDU88_000945</name>
</gene>
<evidence type="ECO:0000256" key="1">
    <source>
        <dbReference type="SAM" id="MobiDB-lite"/>
    </source>
</evidence>
<dbReference type="AlphaFoldDB" id="A0AAV7NDE3"/>
<accession>A0AAV7NDE3</accession>